<evidence type="ECO:0000256" key="8">
    <source>
        <dbReference type="ARBA" id="ARBA00037998"/>
    </source>
</evidence>
<keyword evidence="4 9" id="KW-0812">Transmembrane</keyword>
<keyword evidence="3" id="KW-1003">Cell membrane</keyword>
<evidence type="ECO:0000313" key="10">
    <source>
        <dbReference type="EMBL" id="MFC3226383.1"/>
    </source>
</evidence>
<dbReference type="EMBL" id="JBHRTR010000011">
    <property type="protein sequence ID" value="MFC3226383.1"/>
    <property type="molecule type" value="Genomic_DNA"/>
</dbReference>
<evidence type="ECO:0000313" key="11">
    <source>
        <dbReference type="Proteomes" id="UP001595528"/>
    </source>
</evidence>
<comment type="caution">
    <text evidence="10">The sequence shown here is derived from an EMBL/GenBank/DDBJ whole genome shotgun (WGS) entry which is preliminary data.</text>
</comment>
<reference evidence="11" key="1">
    <citation type="journal article" date="2019" name="Int. J. Syst. Evol. Microbiol.">
        <title>The Global Catalogue of Microorganisms (GCM) 10K type strain sequencing project: providing services to taxonomists for standard genome sequencing and annotation.</title>
        <authorList>
            <consortium name="The Broad Institute Genomics Platform"/>
            <consortium name="The Broad Institute Genome Sequencing Center for Infectious Disease"/>
            <person name="Wu L."/>
            <person name="Ma J."/>
        </authorList>
    </citation>
    <scope>NUCLEOTIDE SEQUENCE [LARGE SCALE GENOMIC DNA]</scope>
    <source>
        <strain evidence="11">KCTC 42964</strain>
    </source>
</reference>
<dbReference type="PANTHER" id="PTHR11795:SF445">
    <property type="entry name" value="AMINO ACID ABC TRANSPORTER PERMEASE PROTEIN"/>
    <property type="match status" value="1"/>
</dbReference>
<comment type="subcellular location">
    <subcellularLocation>
        <location evidence="1">Cell membrane</location>
        <topology evidence="1">Multi-pass membrane protein</topology>
    </subcellularLocation>
</comment>
<dbReference type="PANTHER" id="PTHR11795">
    <property type="entry name" value="BRANCHED-CHAIN AMINO ACID TRANSPORT SYSTEM PERMEASE PROTEIN LIVH"/>
    <property type="match status" value="1"/>
</dbReference>
<proteinExistence type="inferred from homology"/>
<organism evidence="10 11">
    <name type="scientific">Marinibaculum pumilum</name>
    <dbReference type="NCBI Taxonomy" id="1766165"/>
    <lineage>
        <taxon>Bacteria</taxon>
        <taxon>Pseudomonadati</taxon>
        <taxon>Pseudomonadota</taxon>
        <taxon>Alphaproteobacteria</taxon>
        <taxon>Rhodospirillales</taxon>
        <taxon>Rhodospirillaceae</taxon>
        <taxon>Marinibaculum</taxon>
    </lineage>
</organism>
<evidence type="ECO:0000256" key="9">
    <source>
        <dbReference type="SAM" id="Phobius"/>
    </source>
</evidence>
<protein>
    <submittedName>
        <fullName evidence="10">Branched-chain amino acid ABC transporter permease</fullName>
    </submittedName>
</protein>
<feature type="transmembrane region" description="Helical" evidence="9">
    <location>
        <begin position="92"/>
        <end position="115"/>
    </location>
</feature>
<accession>A0ABV7KVI8</accession>
<evidence type="ECO:0000256" key="7">
    <source>
        <dbReference type="ARBA" id="ARBA00023136"/>
    </source>
</evidence>
<feature type="transmembrane region" description="Helical" evidence="9">
    <location>
        <begin position="224"/>
        <end position="250"/>
    </location>
</feature>
<dbReference type="RefSeq" id="WP_379898332.1">
    <property type="nucleotide sequence ID" value="NZ_JBHRTR010000011.1"/>
</dbReference>
<evidence type="ECO:0000256" key="5">
    <source>
        <dbReference type="ARBA" id="ARBA00022970"/>
    </source>
</evidence>
<dbReference type="InterPro" id="IPR001851">
    <property type="entry name" value="ABC_transp_permease"/>
</dbReference>
<keyword evidence="7 9" id="KW-0472">Membrane</keyword>
<dbReference type="Pfam" id="PF02653">
    <property type="entry name" value="BPD_transp_2"/>
    <property type="match status" value="1"/>
</dbReference>
<feature type="transmembrane region" description="Helical" evidence="9">
    <location>
        <begin position="189"/>
        <end position="212"/>
    </location>
</feature>
<evidence type="ECO:0000256" key="3">
    <source>
        <dbReference type="ARBA" id="ARBA00022475"/>
    </source>
</evidence>
<keyword evidence="5" id="KW-0029">Amino-acid transport</keyword>
<feature type="transmembrane region" description="Helical" evidence="9">
    <location>
        <begin position="140"/>
        <end position="160"/>
    </location>
</feature>
<dbReference type="Proteomes" id="UP001595528">
    <property type="component" value="Unassembled WGS sequence"/>
</dbReference>
<keyword evidence="11" id="KW-1185">Reference proteome</keyword>
<feature type="transmembrane region" description="Helical" evidence="9">
    <location>
        <begin position="257"/>
        <end position="278"/>
    </location>
</feature>
<dbReference type="CDD" id="cd06582">
    <property type="entry name" value="TM_PBP1_LivH_like"/>
    <property type="match status" value="1"/>
</dbReference>
<comment type="similarity">
    <text evidence="8">Belongs to the binding-protein-dependent transport system permease family. LivHM subfamily.</text>
</comment>
<evidence type="ECO:0000256" key="1">
    <source>
        <dbReference type="ARBA" id="ARBA00004651"/>
    </source>
</evidence>
<evidence type="ECO:0000256" key="2">
    <source>
        <dbReference type="ARBA" id="ARBA00022448"/>
    </source>
</evidence>
<sequence>MTIFLQTLADGIVLGGIYSLAAVGFSLIFGVMGVVNLTHGIFVLCGAYGALIVWQALGIDPLLGIPIVMAVLFAVGYGYQRTLIRWAVKRSSLLATLLLTFGVALMLRNIMVLVFSPDIQSITPSYAFSFFRIGELTFDLVRISALGASLALLLLLALVLNRTGMGRVIRATAQQELGARLCGVNVDHVYGLTFGVSAAFAGAAGVIIGIVLPFSPPDEVPWTINAFVVVVLGGIGSPAGALLGGLLLGIASTMTSAFIGPAFPNVMTFLILVLMLLLRPNGILGNAFAGSR</sequence>
<name>A0ABV7KVI8_9PROT</name>
<gene>
    <name evidence="10" type="ORF">ACFOGJ_04035</name>
</gene>
<feature type="transmembrane region" description="Helical" evidence="9">
    <location>
        <begin position="12"/>
        <end position="34"/>
    </location>
</feature>
<evidence type="ECO:0000256" key="4">
    <source>
        <dbReference type="ARBA" id="ARBA00022692"/>
    </source>
</evidence>
<keyword evidence="2" id="KW-0813">Transport</keyword>
<evidence type="ECO:0000256" key="6">
    <source>
        <dbReference type="ARBA" id="ARBA00022989"/>
    </source>
</evidence>
<keyword evidence="6 9" id="KW-1133">Transmembrane helix</keyword>
<dbReference type="InterPro" id="IPR052157">
    <property type="entry name" value="BCAA_transport_permease"/>
</dbReference>